<dbReference type="SMART" id="SM00422">
    <property type="entry name" value="HTH_MERR"/>
    <property type="match status" value="1"/>
</dbReference>
<gene>
    <name evidence="6" type="ORF">SAMN06296429_106250</name>
</gene>
<feature type="domain" description="HTH merR-type" evidence="5">
    <location>
        <begin position="11"/>
        <end position="80"/>
    </location>
</feature>
<evidence type="ECO:0000313" key="7">
    <source>
        <dbReference type="Proteomes" id="UP000192634"/>
    </source>
</evidence>
<keyword evidence="3" id="KW-0010">Activator</keyword>
<dbReference type="SUPFAM" id="SSF46955">
    <property type="entry name" value="Putative DNA-binding domain"/>
    <property type="match status" value="1"/>
</dbReference>
<dbReference type="GO" id="GO:0003677">
    <property type="term" value="F:DNA binding"/>
    <property type="evidence" value="ECO:0007669"/>
    <property type="project" value="UniProtKB-KW"/>
</dbReference>
<dbReference type="PANTHER" id="PTHR30204">
    <property type="entry name" value="REDOX-CYCLING DRUG-SENSING TRANSCRIPTIONAL ACTIVATOR SOXR"/>
    <property type="match status" value="1"/>
</dbReference>
<dbReference type="PRINTS" id="PR00040">
    <property type="entry name" value="HTHMERR"/>
</dbReference>
<dbReference type="GO" id="GO:0003700">
    <property type="term" value="F:DNA-binding transcription factor activity"/>
    <property type="evidence" value="ECO:0007669"/>
    <property type="project" value="InterPro"/>
</dbReference>
<dbReference type="SUPFAM" id="SSF89082">
    <property type="entry name" value="Antibiotic binding domain of TipA-like multidrug resistance regulators"/>
    <property type="match status" value="1"/>
</dbReference>
<proteinExistence type="predicted"/>
<dbReference type="InterPro" id="IPR000551">
    <property type="entry name" value="MerR-type_HTH_dom"/>
</dbReference>
<dbReference type="EMBL" id="FWXN01000006">
    <property type="protein sequence ID" value="SMC64994.1"/>
    <property type="molecule type" value="Genomic_DNA"/>
</dbReference>
<dbReference type="PANTHER" id="PTHR30204:SF90">
    <property type="entry name" value="HTH-TYPE TRANSCRIPTIONAL ACTIVATOR MTA"/>
    <property type="match status" value="1"/>
</dbReference>
<keyword evidence="4" id="KW-0804">Transcription</keyword>
<protein>
    <submittedName>
        <fullName evidence="6">Transcriptional regulator</fullName>
    </submittedName>
</protein>
<evidence type="ECO:0000256" key="1">
    <source>
        <dbReference type="ARBA" id="ARBA00023015"/>
    </source>
</evidence>
<dbReference type="CDD" id="cd01106">
    <property type="entry name" value="HTH_TipAL-Mta"/>
    <property type="match status" value="1"/>
</dbReference>
<keyword evidence="2" id="KW-0238">DNA-binding</keyword>
<dbReference type="Gene3D" id="1.10.490.50">
    <property type="entry name" value="Antibiotic binding domain of TipA-like multidrug resistance regulators"/>
    <property type="match status" value="1"/>
</dbReference>
<evidence type="ECO:0000259" key="5">
    <source>
        <dbReference type="PROSITE" id="PS50937"/>
    </source>
</evidence>
<dbReference type="Pfam" id="PF07739">
    <property type="entry name" value="TipAS"/>
    <property type="match status" value="1"/>
</dbReference>
<dbReference type="Gene3D" id="1.10.1660.10">
    <property type="match status" value="1"/>
</dbReference>
<dbReference type="RefSeq" id="WP_234993818.1">
    <property type="nucleotide sequence ID" value="NZ_CBDRLL010000006.1"/>
</dbReference>
<dbReference type="AlphaFoldDB" id="A0A1W2AWJ8"/>
<evidence type="ECO:0000256" key="3">
    <source>
        <dbReference type="ARBA" id="ARBA00023159"/>
    </source>
</evidence>
<dbReference type="InterPro" id="IPR009061">
    <property type="entry name" value="DNA-bd_dom_put_sf"/>
</dbReference>
<evidence type="ECO:0000256" key="2">
    <source>
        <dbReference type="ARBA" id="ARBA00023125"/>
    </source>
</evidence>
<reference evidence="6 7" key="1">
    <citation type="submission" date="2017-04" db="EMBL/GenBank/DDBJ databases">
        <authorList>
            <person name="Afonso C.L."/>
            <person name="Miller P.J."/>
            <person name="Scott M.A."/>
            <person name="Spackman E."/>
            <person name="Goraichik I."/>
            <person name="Dimitrov K.M."/>
            <person name="Suarez D.L."/>
            <person name="Swayne D.E."/>
        </authorList>
    </citation>
    <scope>NUCLEOTIDE SEQUENCE [LARGE SCALE GENOMIC DNA]</scope>
    <source>
        <strain evidence="6 7">CGMCC 1.12511</strain>
    </source>
</reference>
<dbReference type="InterPro" id="IPR036244">
    <property type="entry name" value="TipA-like_antibiotic-bd"/>
</dbReference>
<dbReference type="InterPro" id="IPR012925">
    <property type="entry name" value="TipAS_dom"/>
</dbReference>
<accession>A0A1W2AWJ8</accession>
<dbReference type="PROSITE" id="PS50937">
    <property type="entry name" value="HTH_MERR_2"/>
    <property type="match status" value="1"/>
</dbReference>
<keyword evidence="1" id="KW-0805">Transcription regulation</keyword>
<evidence type="ECO:0000256" key="4">
    <source>
        <dbReference type="ARBA" id="ARBA00023163"/>
    </source>
</evidence>
<dbReference type="InterPro" id="IPR047057">
    <property type="entry name" value="MerR_fam"/>
</dbReference>
<dbReference type="Pfam" id="PF13411">
    <property type="entry name" value="MerR_1"/>
    <property type="match status" value="1"/>
</dbReference>
<dbReference type="Proteomes" id="UP000192634">
    <property type="component" value="Unassembled WGS sequence"/>
</dbReference>
<sequence length="260" mass="29739">MTNAHTGLMEAFTVGQVAETFGVTVRTLHHYDEVGLLHPSERTPAGYRLYTGEDLQRLSTIVVYRRLDFSLEEIGELLDADGAEVIDHLRRQREEVRARLAQMSDLVDAIDRRLEAEMDNQPATTEDLKELFGDGYQEEYQDEAERRWGDTDMWKQSQERTAHWTKEDWSRVKEQVEDFESRLGAAVREGVAVDGDRAAGLAEEHRASIGQYYDCTHEFQVCLAQMYLSDPRFTEHYEQIEPGTAQWLHDAIVANAANAG</sequence>
<evidence type="ECO:0000313" key="6">
    <source>
        <dbReference type="EMBL" id="SMC64994.1"/>
    </source>
</evidence>
<name>A0A1W2AWJ8_9MICO</name>
<organism evidence="6 7">
    <name type="scientific">Janibacter indicus</name>
    <dbReference type="NCBI Taxonomy" id="857417"/>
    <lineage>
        <taxon>Bacteria</taxon>
        <taxon>Bacillati</taxon>
        <taxon>Actinomycetota</taxon>
        <taxon>Actinomycetes</taxon>
        <taxon>Micrococcales</taxon>
        <taxon>Intrasporangiaceae</taxon>
        <taxon>Janibacter</taxon>
    </lineage>
</organism>